<organism evidence="1 2">
    <name type="scientific">Acrobeloides nanus</name>
    <dbReference type="NCBI Taxonomy" id="290746"/>
    <lineage>
        <taxon>Eukaryota</taxon>
        <taxon>Metazoa</taxon>
        <taxon>Ecdysozoa</taxon>
        <taxon>Nematoda</taxon>
        <taxon>Chromadorea</taxon>
        <taxon>Rhabditida</taxon>
        <taxon>Tylenchina</taxon>
        <taxon>Cephalobomorpha</taxon>
        <taxon>Cephaloboidea</taxon>
        <taxon>Cephalobidae</taxon>
        <taxon>Acrobeloides</taxon>
    </lineage>
</organism>
<sequence>MGVGEEGCSPVRNVPETFLSVAFDSANEEVDNWVGLNWTFVQPLAQALTPAYFRLGGTRADFLLFKENATSSLGVLS</sequence>
<evidence type="ECO:0000313" key="1">
    <source>
        <dbReference type="Proteomes" id="UP000887540"/>
    </source>
</evidence>
<keyword evidence="1" id="KW-1185">Reference proteome</keyword>
<evidence type="ECO:0000313" key="2">
    <source>
        <dbReference type="WBParaSite" id="ACRNAN_scaffold12266.g22064.t1"/>
    </source>
</evidence>
<protein>
    <submittedName>
        <fullName evidence="2">Uncharacterized protein</fullName>
    </submittedName>
</protein>
<dbReference type="AlphaFoldDB" id="A0A914CMJ4"/>
<dbReference type="WBParaSite" id="ACRNAN_scaffold12266.g22064.t1">
    <property type="protein sequence ID" value="ACRNAN_scaffold12266.g22064.t1"/>
    <property type="gene ID" value="ACRNAN_scaffold12266.g22064"/>
</dbReference>
<proteinExistence type="predicted"/>
<accession>A0A914CMJ4</accession>
<name>A0A914CMJ4_9BILA</name>
<dbReference type="Proteomes" id="UP000887540">
    <property type="component" value="Unplaced"/>
</dbReference>
<reference evidence="2" key="1">
    <citation type="submission" date="2022-11" db="UniProtKB">
        <authorList>
            <consortium name="WormBaseParasite"/>
        </authorList>
    </citation>
    <scope>IDENTIFICATION</scope>
</reference>